<dbReference type="InterPro" id="IPR045851">
    <property type="entry name" value="AMP-bd_C_sf"/>
</dbReference>
<dbReference type="CDD" id="cd08700">
    <property type="entry name" value="FMT_C_OzmH_like"/>
    <property type="match status" value="1"/>
</dbReference>
<dbReference type="SUPFAM" id="SSF47336">
    <property type="entry name" value="ACP-like"/>
    <property type="match status" value="1"/>
</dbReference>
<comment type="caution">
    <text evidence="5">The sequence shown here is derived from an EMBL/GenBank/DDBJ whole genome shotgun (WGS) entry which is preliminary data.</text>
</comment>
<dbReference type="InterPro" id="IPR010071">
    <property type="entry name" value="AA_adenyl_dom"/>
</dbReference>
<dbReference type="PANTHER" id="PTHR45527">
    <property type="entry name" value="NONRIBOSOMAL PEPTIDE SYNTHETASE"/>
    <property type="match status" value="1"/>
</dbReference>
<feature type="domain" description="Carrier" evidence="4">
    <location>
        <begin position="1104"/>
        <end position="1178"/>
    </location>
</feature>
<dbReference type="PANTHER" id="PTHR45527:SF1">
    <property type="entry name" value="FATTY ACID SYNTHASE"/>
    <property type="match status" value="1"/>
</dbReference>
<dbReference type="CDD" id="cd05930">
    <property type="entry name" value="A_NRPS"/>
    <property type="match status" value="1"/>
</dbReference>
<dbReference type="Gene3D" id="1.10.1200.10">
    <property type="entry name" value="ACP-like"/>
    <property type="match status" value="1"/>
</dbReference>
<evidence type="ECO:0000259" key="4">
    <source>
        <dbReference type="PROSITE" id="PS50075"/>
    </source>
</evidence>
<organism evidence="5 6">
    <name type="scientific">Basidiobolus ranarum</name>
    <dbReference type="NCBI Taxonomy" id="34480"/>
    <lineage>
        <taxon>Eukaryota</taxon>
        <taxon>Fungi</taxon>
        <taxon>Fungi incertae sedis</taxon>
        <taxon>Zoopagomycota</taxon>
        <taxon>Entomophthoromycotina</taxon>
        <taxon>Basidiobolomycetes</taxon>
        <taxon>Basidiobolales</taxon>
        <taxon>Basidiobolaceae</taxon>
        <taxon>Basidiobolus</taxon>
    </lineage>
</organism>
<dbReference type="EMBL" id="JASJQH010007647">
    <property type="protein sequence ID" value="KAK9703355.1"/>
    <property type="molecule type" value="Genomic_DNA"/>
</dbReference>
<protein>
    <recommendedName>
        <fullName evidence="4">Carrier domain-containing protein</fullName>
    </recommendedName>
</protein>
<evidence type="ECO:0000256" key="3">
    <source>
        <dbReference type="ARBA" id="ARBA00022598"/>
    </source>
</evidence>
<dbReference type="Pfam" id="PF00551">
    <property type="entry name" value="Formyl_trans_N"/>
    <property type="match status" value="1"/>
</dbReference>
<dbReference type="PROSITE" id="PS00455">
    <property type="entry name" value="AMP_BINDING"/>
    <property type="match status" value="1"/>
</dbReference>
<dbReference type="Gene3D" id="2.30.38.10">
    <property type="entry name" value="Luciferase, Domain 3"/>
    <property type="match status" value="2"/>
</dbReference>
<dbReference type="Pfam" id="PF00550">
    <property type="entry name" value="PP-binding"/>
    <property type="match status" value="1"/>
</dbReference>
<dbReference type="SUPFAM" id="SSF53328">
    <property type="entry name" value="Formyltransferase"/>
    <property type="match status" value="1"/>
</dbReference>
<dbReference type="Gene3D" id="3.40.50.12230">
    <property type="match status" value="1"/>
</dbReference>
<dbReference type="InterPro" id="IPR025110">
    <property type="entry name" value="AMP-bd_C"/>
</dbReference>
<dbReference type="InterPro" id="IPR036736">
    <property type="entry name" value="ACP-like_sf"/>
</dbReference>
<dbReference type="Gene3D" id="3.30.559.30">
    <property type="entry name" value="Nonribosomal peptide synthetase, condensation domain"/>
    <property type="match status" value="2"/>
</dbReference>
<dbReference type="PROSITE" id="PS00012">
    <property type="entry name" value="PHOSPHOPANTETHEINE"/>
    <property type="match status" value="1"/>
</dbReference>
<dbReference type="Gene3D" id="3.30.300.30">
    <property type="match status" value="2"/>
</dbReference>
<dbReference type="Pfam" id="PF00668">
    <property type="entry name" value="Condensation"/>
    <property type="match status" value="1"/>
</dbReference>
<dbReference type="InterPro" id="IPR020845">
    <property type="entry name" value="AMP-binding_CS"/>
</dbReference>
<dbReference type="InterPro" id="IPR006162">
    <property type="entry name" value="Ppantetheine_attach_site"/>
</dbReference>
<evidence type="ECO:0000256" key="2">
    <source>
        <dbReference type="ARBA" id="ARBA00022553"/>
    </source>
</evidence>
<dbReference type="InterPro" id="IPR011034">
    <property type="entry name" value="Formyl_transferase-like_C_sf"/>
</dbReference>
<dbReference type="Gene3D" id="3.40.50.980">
    <property type="match status" value="4"/>
</dbReference>
<dbReference type="InterPro" id="IPR000873">
    <property type="entry name" value="AMP-dep_synth/lig_dom"/>
</dbReference>
<gene>
    <name evidence="5" type="ORF">K7432_010792</name>
</gene>
<evidence type="ECO:0000313" key="5">
    <source>
        <dbReference type="EMBL" id="KAK9703355.1"/>
    </source>
</evidence>
<dbReference type="Gene3D" id="3.30.559.10">
    <property type="entry name" value="Chloramphenicol acetyltransferase-like domain"/>
    <property type="match status" value="1"/>
</dbReference>
<reference evidence="5 6" key="1">
    <citation type="submission" date="2023-04" db="EMBL/GenBank/DDBJ databases">
        <title>Genome of Basidiobolus ranarum AG-B5.</title>
        <authorList>
            <person name="Stajich J.E."/>
            <person name="Carter-House D."/>
            <person name="Gryganskyi A."/>
        </authorList>
    </citation>
    <scope>NUCLEOTIDE SEQUENCE [LARGE SCALE GENOMIC DNA]</scope>
    <source>
        <strain evidence="5 6">AG-B5</strain>
    </source>
</reference>
<dbReference type="NCBIfam" id="TIGR01733">
    <property type="entry name" value="AA-adenyl-dom"/>
    <property type="match status" value="2"/>
</dbReference>
<keyword evidence="6" id="KW-1185">Reference proteome</keyword>
<keyword evidence="2" id="KW-0597">Phosphoprotein</keyword>
<dbReference type="CDD" id="cd19544">
    <property type="entry name" value="E-C_NRPS"/>
    <property type="match status" value="1"/>
</dbReference>
<dbReference type="Pfam" id="PF13193">
    <property type="entry name" value="AMP-binding_C"/>
    <property type="match status" value="2"/>
</dbReference>
<dbReference type="SUPFAM" id="SSF50486">
    <property type="entry name" value="FMT C-terminal domain-like"/>
    <property type="match status" value="1"/>
</dbReference>
<keyword evidence="3" id="KW-0436">Ligase</keyword>
<dbReference type="InterPro" id="IPR001242">
    <property type="entry name" value="Condensation_dom"/>
</dbReference>
<dbReference type="CDD" id="cd12117">
    <property type="entry name" value="A_NRPS_Srf_like"/>
    <property type="match status" value="1"/>
</dbReference>
<dbReference type="Pfam" id="PF00501">
    <property type="entry name" value="AMP-binding"/>
    <property type="match status" value="2"/>
</dbReference>
<name>A0ABR2VUW7_9FUNG</name>
<sequence>MNRQSFSCIVIGGTTLTIECAKRLRAAGHIIQAVLPTDQLAKNWTLGEEISCVGTVEELSAVLDQRPADVLFSIVNPIILPQSLLNRMRHTFNYHDAPLPRYAGTHATSWALLELQSTYAITWHQITNKVDAGDVYVQYPVHIASTDTALSLNLKCYQAASKGFTELVENLAMGTLRPDPQDLTRRSFFPRHRRPFGAGFLRWQLTAQNLSALVRALNFGDFHPNSLATPKLLLSNCIIHVLNLEILTERSENPPGTLLRIDSDRWYITTGSDTVAISTFTSLTGESFDPQKLARQLDLRAGDHLPLISDAEACVLTEVYENLSKQETFWARRLQRFSSLHPPFDSDASGIVRNWQTTEWNIPSNLLHLSEVKRIECLLSSFMIYLTRITEKKRLNMGWAPILTKSVMADFLANVVPLEIEIGLRDCFNGVCAKIETEYSRLINHSTFPLDLIARHPELRTISELRLPRPWKIVIALVPDRTSEDINNVPAQAVTQFLNDAARGDYLTIQLCSKDGSFRWIYDPKFINDILFDTSTDPELISVNNEIGHMPRFLKLLEALTNEPTRPIGDIDLLHVNERRQLLINWNKTERDFPENQGIHQLFETQVQRAPHATALVCNDKSLNYRDLNASANRIAHYLVELGIKPGDYIATMIERSMELVAAQLAILKVGAAYVPIDPHAPVERQTSIISDCAARLLITNVNSNVSLTKNTRLFRIPSILENTLDTSIANLNLFSPELDVAYVMYTSGSTGSPNGVLVPHRAIASLVINNGFADIGVNDRVAFVCNPAFDVTTFEMWAPLLNGGTLVVVDHCTVLTPKTFVQFLQQQKINVLFLMPALLAQMSEALQPIFPQLKYLLFGGDTINPAVINNIICNTPPQQLINAYGPTECTTFATSYAVPLNKEQPSSIPIGRPLANKQVYLLDGTGQPVPLGATGELHIGGAGVAHGYLNRPELTSERFLPDSFSKKAGARMYKTGDLGRYLPDGNIQFLGRKDNQIKIRGFRIEPGEVETLLVKHPQVQEAIVLTRGKDYNKHLVAYIVTEHKEKLLINTLRDLIAANLPDYMMPAAFVRLSSLPLTSNGKIDRKALPAPDRENFTQKSYEAPQGEIEITLAKIWTELINFDEIGRHDNFFSLGGNSLLAVQMIERLSRLNLKIPVRTLFEKPTLCELAQSIQRHEETLPPRLIKPGIERITPDLLSLVNLSQAEIDYITEVIPGGVANIEDIYGLTPLQDGILFHHLLADNGDPYLVLTQMTFESRMLLDKYLDVIQRIVDRHDILRTAFIWKNTSTPVQVVCRQASIVISEFTFCPTNGPIPKQLLEKYDPSNYRTDITKAPLLSFAIAQESNGRWSLLQLLHHLIGDHSTVDVMQSEVEAFFNHHDLPAAQQFRNLVAQSRTDLNNRDHEKFFSDMLGDVDAPTLPFGLADVYCVGAQITESHQMLSQELNERLRFQSKILGVTLASLFHLAWAQVLACASDQDRVVFGTVLFGRMNAGEGADKAMGLFINTLPFRIDINERGVRETVLQTHKRLAMLLEHEHASLPLAQRCASLPVGVPLFSTLLNYRHNATKPGAGSTISGVEILSTKERSNYSLLLSVEDFGHSLGLTAQIVYPYDPARVCDYMQKTLQSLVDALQYSPKVPVPLLEILPTEERKTLLETMNETASPYPNHLCLHHLFEDIVEHTPHATAVTYEDRAFSYAEVNVRANGLAHKLIDMGVQPDMRVAVCMARSPETVITLLAILKAGGAVLPLDPIYPSERLVNILVDGKPVILIADAIGRKAIGDNTLCSLPVLAPNSILNSSTTNPKVEALTAKHLAYVIYTSGSTGMPKGVMMEHKAVVNLILAPSAGFEIKPSSRVLQFASFGFDVSLWEILLTLSRGANLYIPTDIARQDRDELWKYLERNEITHAILPPALLQNGDDLPSLSKPISLILTGEAPNSTLIQNLLLREMVHQGVIFNAYGPTETHVATVWASESNTLRNGKVSIGRPIANTRIYLLSKQRQPVPLGAIGELYIGGVGIARGYLNLPELTAEKFVCDPFCTLEDSMMYKTGDLARYLPDGNIEFLGRNDFQIKVRGFRIEPGEIETLLMEHPHVRECVVLTQDKDCDKRLIAYITAESDEKLCSKLRVHLESKLPGYMIPSAFVRLEAFPLTSNGKLDRQAFPEPGEGDFAHKTYEAPKGKTEEALSII</sequence>
<proteinExistence type="predicted"/>
<evidence type="ECO:0000313" key="6">
    <source>
        <dbReference type="Proteomes" id="UP001479436"/>
    </source>
</evidence>
<dbReference type="NCBIfam" id="NF003417">
    <property type="entry name" value="PRK04813.1"/>
    <property type="match status" value="2"/>
</dbReference>
<accession>A0ABR2VUW7</accession>
<keyword evidence="1" id="KW-0596">Phosphopantetheine</keyword>
<dbReference type="InterPro" id="IPR036477">
    <property type="entry name" value="Formyl_transf_N_sf"/>
</dbReference>
<dbReference type="Proteomes" id="UP001479436">
    <property type="component" value="Unassembled WGS sequence"/>
</dbReference>
<evidence type="ECO:0000256" key="1">
    <source>
        <dbReference type="ARBA" id="ARBA00022450"/>
    </source>
</evidence>
<dbReference type="InterPro" id="IPR002376">
    <property type="entry name" value="Formyl_transf_N"/>
</dbReference>
<dbReference type="SUPFAM" id="SSF56801">
    <property type="entry name" value="Acetyl-CoA synthetase-like"/>
    <property type="match status" value="2"/>
</dbReference>
<dbReference type="InterPro" id="IPR023213">
    <property type="entry name" value="CAT-like_dom_sf"/>
</dbReference>
<dbReference type="PROSITE" id="PS50075">
    <property type="entry name" value="CARRIER"/>
    <property type="match status" value="1"/>
</dbReference>
<dbReference type="SUPFAM" id="SSF52777">
    <property type="entry name" value="CoA-dependent acyltransferases"/>
    <property type="match status" value="3"/>
</dbReference>
<dbReference type="InterPro" id="IPR009081">
    <property type="entry name" value="PP-bd_ACP"/>
</dbReference>